<dbReference type="InterPro" id="IPR018211">
    <property type="entry name" value="ADH_Fe_CS"/>
</dbReference>
<proteinExistence type="predicted"/>
<dbReference type="OrthoDB" id="9801156at2"/>
<evidence type="ECO:0000313" key="5">
    <source>
        <dbReference type="Proteomes" id="UP000215694"/>
    </source>
</evidence>
<accession>A0A371J5R7</accession>
<dbReference type="AlphaFoldDB" id="A0A371J5R7"/>
<dbReference type="RefSeq" id="WP_094369093.1">
    <property type="nucleotide sequence ID" value="NZ_NOJY02000009.1"/>
</dbReference>
<evidence type="ECO:0000259" key="3">
    <source>
        <dbReference type="Pfam" id="PF25137"/>
    </source>
</evidence>
<dbReference type="InterPro" id="IPR001670">
    <property type="entry name" value="ADH_Fe/GldA"/>
</dbReference>
<keyword evidence="5" id="KW-1185">Reference proteome</keyword>
<dbReference type="Pfam" id="PF00465">
    <property type="entry name" value="Fe-ADH"/>
    <property type="match status" value="1"/>
</dbReference>
<keyword evidence="1" id="KW-0560">Oxidoreductase</keyword>
<dbReference type="InterPro" id="IPR056798">
    <property type="entry name" value="ADH_Fe_C"/>
</dbReference>
<dbReference type="GO" id="GO:0005829">
    <property type="term" value="C:cytosol"/>
    <property type="evidence" value="ECO:0007669"/>
    <property type="project" value="TreeGrafter"/>
</dbReference>
<dbReference type="Pfam" id="PF25137">
    <property type="entry name" value="ADH_Fe_C"/>
    <property type="match status" value="1"/>
</dbReference>
<dbReference type="GO" id="GO:0008106">
    <property type="term" value="F:alcohol dehydrogenase (NADP+) activity"/>
    <property type="evidence" value="ECO:0007669"/>
    <property type="project" value="TreeGrafter"/>
</dbReference>
<reference evidence="4 5" key="1">
    <citation type="journal article" date="2017" name="Genome Announc.">
        <title>Draft Genome Sequence of Romboutsia weinsteinii sp. nov. Strain CCRI-19649(T) Isolated from Surface Water.</title>
        <authorList>
            <person name="Maheux A.F."/>
            <person name="Boudreau D.K."/>
            <person name="Berube E."/>
            <person name="Boissinot M."/>
            <person name="Cantin P."/>
            <person name="Raymond F."/>
            <person name="Corbeil J."/>
            <person name="Omar R.F."/>
            <person name="Bergeron M.G."/>
        </authorList>
    </citation>
    <scope>NUCLEOTIDE SEQUENCE [LARGE SCALE GENOMIC DNA]</scope>
    <source>
        <strain evidence="4 5">CCRI-19649</strain>
    </source>
</reference>
<evidence type="ECO:0000256" key="1">
    <source>
        <dbReference type="ARBA" id="ARBA00023002"/>
    </source>
</evidence>
<dbReference type="SUPFAM" id="SSF56796">
    <property type="entry name" value="Dehydroquinate synthase-like"/>
    <property type="match status" value="1"/>
</dbReference>
<dbReference type="PANTHER" id="PTHR43633:SF1">
    <property type="entry name" value="ALCOHOL DEHYDROGENASE YQHD"/>
    <property type="match status" value="1"/>
</dbReference>
<sequence>MLNFDYENKTRIIFGEDTHKTVGEVLKPHASKVLLHYGGGSIKSTGVYDDVINSLKANNIDFVELGGVKPNPRLSLVNEGIKLCIEENVDFILAVGGGSVIDSAKTIALGAKNEGDVWDFFLTNKDNNGALPTSTILTIPAAGSEASSGAVITNEDKELKLSYGRENLRPIFSIINPKIYFTLPANQIANGVCDMMIHIMERYFTNTKNTELIDGLCESTLKTIMKNALILKEDNKNYEAWSEIALAGTIAHNGLLGIGREQDWASHNIEHELSAIYDVAHGAGLAVVTPAWMTYVYKTNVDMFVQFAINVMGVDVAYRDSDKIALEGIKRLKNFFREMELPLRLEDLNIDDNKLELMAKKATNFESGKENLLGGVKKLNWEDVFAIYKLAL</sequence>
<evidence type="ECO:0000313" key="4">
    <source>
        <dbReference type="EMBL" id="RDY28064.1"/>
    </source>
</evidence>
<dbReference type="CDD" id="cd08187">
    <property type="entry name" value="BDH"/>
    <property type="match status" value="1"/>
</dbReference>
<organism evidence="4 5">
    <name type="scientific">Romboutsia weinsteinii</name>
    <dbReference type="NCBI Taxonomy" id="2020949"/>
    <lineage>
        <taxon>Bacteria</taxon>
        <taxon>Bacillati</taxon>
        <taxon>Bacillota</taxon>
        <taxon>Clostridia</taxon>
        <taxon>Peptostreptococcales</taxon>
        <taxon>Peptostreptococcaceae</taxon>
        <taxon>Romboutsia</taxon>
    </lineage>
</organism>
<dbReference type="PROSITE" id="PS00060">
    <property type="entry name" value="ADH_IRON_2"/>
    <property type="match status" value="1"/>
</dbReference>
<evidence type="ECO:0000259" key="2">
    <source>
        <dbReference type="Pfam" id="PF00465"/>
    </source>
</evidence>
<protein>
    <submittedName>
        <fullName evidence="4">Iron-containing alcohol dehydrogenase</fullName>
    </submittedName>
</protein>
<dbReference type="GO" id="GO:1990002">
    <property type="term" value="F:methylglyoxal reductase (NADPH) (acetol producing) activity"/>
    <property type="evidence" value="ECO:0007669"/>
    <property type="project" value="TreeGrafter"/>
</dbReference>
<dbReference type="FunFam" id="3.40.50.1970:FF:000003">
    <property type="entry name" value="Alcohol dehydrogenase, iron-containing"/>
    <property type="match status" value="1"/>
</dbReference>
<name>A0A371J5R7_9FIRM</name>
<dbReference type="Gene3D" id="1.20.1090.10">
    <property type="entry name" value="Dehydroquinate synthase-like - alpha domain"/>
    <property type="match status" value="1"/>
</dbReference>
<comment type="caution">
    <text evidence="4">The sequence shown here is derived from an EMBL/GenBank/DDBJ whole genome shotgun (WGS) entry which is preliminary data.</text>
</comment>
<dbReference type="Proteomes" id="UP000215694">
    <property type="component" value="Unassembled WGS sequence"/>
</dbReference>
<dbReference type="GO" id="GO:1990362">
    <property type="term" value="F:butanol dehydrogenase (NAD+) activity"/>
    <property type="evidence" value="ECO:0007669"/>
    <property type="project" value="InterPro"/>
</dbReference>
<dbReference type="EMBL" id="NOJY02000009">
    <property type="protein sequence ID" value="RDY28064.1"/>
    <property type="molecule type" value="Genomic_DNA"/>
</dbReference>
<feature type="domain" description="Fe-containing alcohol dehydrogenase-like C-terminal" evidence="3">
    <location>
        <begin position="189"/>
        <end position="391"/>
    </location>
</feature>
<dbReference type="InterPro" id="IPR044731">
    <property type="entry name" value="BDH-like"/>
</dbReference>
<feature type="domain" description="Alcohol dehydrogenase iron-type/glycerol dehydrogenase GldA" evidence="2">
    <location>
        <begin position="10"/>
        <end position="177"/>
    </location>
</feature>
<dbReference type="Gene3D" id="3.40.50.1970">
    <property type="match status" value="1"/>
</dbReference>
<dbReference type="GO" id="GO:0046872">
    <property type="term" value="F:metal ion binding"/>
    <property type="evidence" value="ECO:0007669"/>
    <property type="project" value="InterPro"/>
</dbReference>
<gene>
    <name evidence="4" type="ORF">CHL78_007110</name>
</gene>
<dbReference type="PANTHER" id="PTHR43633">
    <property type="entry name" value="ALCOHOL DEHYDROGENASE YQHD"/>
    <property type="match status" value="1"/>
</dbReference>